<dbReference type="PANTHER" id="PTHR43236:SF1">
    <property type="entry name" value="BLL7220 PROTEIN"/>
    <property type="match status" value="1"/>
</dbReference>
<evidence type="ECO:0000256" key="1">
    <source>
        <dbReference type="SAM" id="MobiDB-lite"/>
    </source>
</evidence>
<sequence>MAQRMGEEVARRHGMTALPVDPFLIAAAEGIRVQPLPADESGVSGVFLLMGTEAAILYRASPGNPGFERFSVAHELGHYFLEGHPQMILSQGGRHSSNAGFRGRKSALEVEADQFAAALLMPAGPVRALLAELPVGLDAILALRDRAAVSIRAAAIACARQADRPVAVIVSHGDQVDYAFLSPGFRRLGRLPYPRKGQPLPATVTAGFNADLSAIGLGHRAVGTCRLCDWFDGARALELDEEIIGLGRSGRTLTVLSSEDLAREDEDGAEDDARSDRPWQPRFR</sequence>
<dbReference type="STRING" id="1945662.B0A89_00990"/>
<evidence type="ECO:0000313" key="3">
    <source>
        <dbReference type="EMBL" id="ARJ68434.1"/>
    </source>
</evidence>
<gene>
    <name evidence="3" type="ORF">B0A89_00990</name>
</gene>
<feature type="compositionally biased region" description="Basic and acidic residues" evidence="1">
    <location>
        <begin position="271"/>
        <end position="284"/>
    </location>
</feature>
<name>A0A1W6CUA0_9RHOB</name>
<dbReference type="Proteomes" id="UP000193017">
    <property type="component" value="Chromosome"/>
</dbReference>
<dbReference type="AlphaFoldDB" id="A0A1W6CUA0"/>
<evidence type="ECO:0000313" key="4">
    <source>
        <dbReference type="Proteomes" id="UP000193017"/>
    </source>
</evidence>
<feature type="region of interest" description="Disordered" evidence="1">
    <location>
        <begin position="258"/>
        <end position="284"/>
    </location>
</feature>
<dbReference type="EMBL" id="CP020612">
    <property type="protein sequence ID" value="ARJ68434.1"/>
    <property type="molecule type" value="Genomic_DNA"/>
</dbReference>
<dbReference type="RefSeq" id="WP_157115206.1">
    <property type="nucleotide sequence ID" value="NZ_CP020612.1"/>
</dbReference>
<proteinExistence type="predicted"/>
<organism evidence="3 4">
    <name type="scientific">Paracoccus contaminans</name>
    <dbReference type="NCBI Taxonomy" id="1945662"/>
    <lineage>
        <taxon>Bacteria</taxon>
        <taxon>Pseudomonadati</taxon>
        <taxon>Pseudomonadota</taxon>
        <taxon>Alphaproteobacteria</taxon>
        <taxon>Rhodobacterales</taxon>
        <taxon>Paracoccaceae</taxon>
        <taxon>Paracoccus</taxon>
    </lineage>
</organism>
<keyword evidence="4" id="KW-1185">Reference proteome</keyword>
<protein>
    <recommendedName>
        <fullName evidence="2">IrrE N-terminal-like domain-containing protein</fullName>
    </recommendedName>
</protein>
<dbReference type="PANTHER" id="PTHR43236">
    <property type="entry name" value="ANTITOXIN HIGA1"/>
    <property type="match status" value="1"/>
</dbReference>
<dbReference type="InterPro" id="IPR052345">
    <property type="entry name" value="Rad_response_metalloprotease"/>
</dbReference>
<evidence type="ECO:0000259" key="2">
    <source>
        <dbReference type="Pfam" id="PF06114"/>
    </source>
</evidence>
<dbReference type="OrthoDB" id="9794834at2"/>
<dbReference type="InterPro" id="IPR010359">
    <property type="entry name" value="IrrE_HExxH"/>
</dbReference>
<dbReference type="Gene3D" id="1.10.10.2910">
    <property type="match status" value="1"/>
</dbReference>
<dbReference type="KEGG" id="pcon:B0A89_00990"/>
<feature type="domain" description="IrrE N-terminal-like" evidence="2">
    <location>
        <begin position="29"/>
        <end position="155"/>
    </location>
</feature>
<reference evidence="3 4" key="1">
    <citation type="submission" date="2017-03" db="EMBL/GenBank/DDBJ databases">
        <title>Genome sequence of Paracoccus contaminans isolated from a water microcosm.</title>
        <authorList>
            <person name="Aurass P."/>
            <person name="Karste S."/>
            <person name="Trost E."/>
            <person name="Glaeser S.P."/>
            <person name="Kaempfer P."/>
            <person name="Flieger A."/>
        </authorList>
    </citation>
    <scope>NUCLEOTIDE SEQUENCE [LARGE SCALE GENOMIC DNA]</scope>
    <source>
        <strain evidence="4">RKI 16-01929T\LMG 29738T\CCM 8701T\CIP 111112T</strain>
    </source>
</reference>
<dbReference type="Pfam" id="PF06114">
    <property type="entry name" value="Peptidase_M78"/>
    <property type="match status" value="1"/>
</dbReference>
<accession>A0A1W6CUA0</accession>